<dbReference type="EMBL" id="VEVO01000006">
    <property type="protein sequence ID" value="KAF0040810.1"/>
    <property type="molecule type" value="Genomic_DNA"/>
</dbReference>
<dbReference type="AlphaFoldDB" id="A0A6A4TAB9"/>
<dbReference type="Proteomes" id="UP000438429">
    <property type="component" value="Unassembled WGS sequence"/>
</dbReference>
<accession>A0A6A4TAB9</accession>
<evidence type="ECO:0000313" key="1">
    <source>
        <dbReference type="EMBL" id="KAF0040810.1"/>
    </source>
</evidence>
<sequence length="71" mass="8145">MCRQRGRAYICFHSSSPVGSQLEKAREHSSVFDVAETEIESSVVVELQLVSQLRCYEHCDRLRPTCRDTIT</sequence>
<evidence type="ECO:0000313" key="2">
    <source>
        <dbReference type="Proteomes" id="UP000438429"/>
    </source>
</evidence>
<reference evidence="1 2" key="1">
    <citation type="submission" date="2019-06" db="EMBL/GenBank/DDBJ databases">
        <title>Draft genomes of female and male turbot (Scophthalmus maximus).</title>
        <authorList>
            <person name="Xu H."/>
            <person name="Xu X.-W."/>
            <person name="Shao C."/>
            <person name="Chen S."/>
        </authorList>
    </citation>
    <scope>NUCLEOTIDE SEQUENCE [LARGE SCALE GENOMIC DNA]</scope>
    <source>
        <strain evidence="1">Ysfricsl-2016a</strain>
        <tissue evidence="1">Blood</tissue>
    </source>
</reference>
<name>A0A6A4TAB9_SCOMX</name>
<organism evidence="1 2">
    <name type="scientific">Scophthalmus maximus</name>
    <name type="common">Turbot</name>
    <name type="synonym">Psetta maxima</name>
    <dbReference type="NCBI Taxonomy" id="52904"/>
    <lineage>
        <taxon>Eukaryota</taxon>
        <taxon>Metazoa</taxon>
        <taxon>Chordata</taxon>
        <taxon>Craniata</taxon>
        <taxon>Vertebrata</taxon>
        <taxon>Euteleostomi</taxon>
        <taxon>Actinopterygii</taxon>
        <taxon>Neopterygii</taxon>
        <taxon>Teleostei</taxon>
        <taxon>Neoteleostei</taxon>
        <taxon>Acanthomorphata</taxon>
        <taxon>Carangaria</taxon>
        <taxon>Pleuronectiformes</taxon>
        <taxon>Pleuronectoidei</taxon>
        <taxon>Scophthalmidae</taxon>
        <taxon>Scophthalmus</taxon>
    </lineage>
</organism>
<gene>
    <name evidence="1" type="ORF">F2P81_006708</name>
</gene>
<comment type="caution">
    <text evidence="1">The sequence shown here is derived from an EMBL/GenBank/DDBJ whole genome shotgun (WGS) entry which is preliminary data.</text>
</comment>
<protein>
    <submittedName>
        <fullName evidence="1">Uncharacterized protein</fullName>
    </submittedName>
</protein>
<proteinExistence type="predicted"/>